<evidence type="ECO:0000259" key="2">
    <source>
        <dbReference type="Pfam" id="PF13505"/>
    </source>
</evidence>
<keyword evidence="1" id="KW-0732">Signal</keyword>
<keyword evidence="4" id="KW-1185">Reference proteome</keyword>
<dbReference type="SUPFAM" id="SSF56925">
    <property type="entry name" value="OMPA-like"/>
    <property type="match status" value="1"/>
</dbReference>
<evidence type="ECO:0000313" key="3">
    <source>
        <dbReference type="EMBL" id="NHE57624.1"/>
    </source>
</evidence>
<evidence type="ECO:0000256" key="1">
    <source>
        <dbReference type="ARBA" id="ARBA00022729"/>
    </source>
</evidence>
<dbReference type="EMBL" id="JAANYN010000005">
    <property type="protein sequence ID" value="NHE57624.1"/>
    <property type="molecule type" value="Genomic_DNA"/>
</dbReference>
<accession>A0ABX0H7J5</accession>
<gene>
    <name evidence="3" type="ORF">G9Q97_12465</name>
</gene>
<proteinExistence type="predicted"/>
<reference evidence="3 4" key="1">
    <citation type="submission" date="2020-03" db="EMBL/GenBank/DDBJ databases">
        <title>Cyclobacterium plantarum sp. nov., a marine bacterium isolated from a coastal-marine wetland.</title>
        <authorList>
            <person name="Sanchez-Porro C."/>
            <person name="Ventosa A."/>
            <person name="Amoozegar M."/>
        </authorList>
    </citation>
    <scope>NUCLEOTIDE SEQUENCE [LARGE SCALE GENOMIC DNA]</scope>
    <source>
        <strain evidence="3 4">GBPx2</strain>
    </source>
</reference>
<evidence type="ECO:0000313" key="4">
    <source>
        <dbReference type="Proteomes" id="UP000649799"/>
    </source>
</evidence>
<protein>
    <submittedName>
        <fullName evidence="3">Porin family protein</fullName>
    </submittedName>
</protein>
<dbReference type="InterPro" id="IPR011250">
    <property type="entry name" value="OMP/PagP_B-barrel"/>
</dbReference>
<dbReference type="Pfam" id="PF13505">
    <property type="entry name" value="OMP_b-brl"/>
    <property type="match status" value="1"/>
</dbReference>
<organism evidence="3 4">
    <name type="scientific">Cyclobacterium plantarum</name>
    <dbReference type="NCBI Taxonomy" id="2716263"/>
    <lineage>
        <taxon>Bacteria</taxon>
        <taxon>Pseudomonadati</taxon>
        <taxon>Bacteroidota</taxon>
        <taxon>Cytophagia</taxon>
        <taxon>Cytophagales</taxon>
        <taxon>Cyclobacteriaceae</taxon>
        <taxon>Cyclobacterium</taxon>
    </lineage>
</organism>
<name>A0ABX0H7J5_9BACT</name>
<comment type="caution">
    <text evidence="3">The sequence shown here is derived from an EMBL/GenBank/DDBJ whole genome shotgun (WGS) entry which is preliminary data.</text>
</comment>
<sequence>MKTLTNFSAAHNLFVGALAITLLLSSMVVQAQDRWSLEFRPGVNLPTQKLGDADLKTGYGFEGSLAYSFLPHLSVYGGWSWNRFGADQSFAGANTDFEETGYTYGLQFIHPISTSNLSLLLRAGGLANHIELENSDGDIIADSGHGFGWQVEAGVSIPISEKWRAQPGLRYRALSRDVRLNGSTFGTDLNYISLGIGIVKVF</sequence>
<dbReference type="InterPro" id="IPR027385">
    <property type="entry name" value="Beta-barrel_OMP"/>
</dbReference>
<dbReference type="Proteomes" id="UP000649799">
    <property type="component" value="Unassembled WGS sequence"/>
</dbReference>
<feature type="domain" description="Outer membrane protein beta-barrel" evidence="2">
    <location>
        <begin position="20"/>
        <end position="190"/>
    </location>
</feature>
<dbReference type="Gene3D" id="2.40.160.20">
    <property type="match status" value="1"/>
</dbReference>
<dbReference type="RefSeq" id="WP_166147335.1">
    <property type="nucleotide sequence ID" value="NZ_JAANYN010000005.1"/>
</dbReference>